<proteinExistence type="predicted"/>
<dbReference type="Gene3D" id="2.130.10.130">
    <property type="entry name" value="Integrin alpha, N-terminal"/>
    <property type="match status" value="1"/>
</dbReference>
<accession>A0ABQ3E5W6</accession>
<feature type="chain" id="PRO_5045866228" description="VCBS repeat-containing protein" evidence="2">
    <location>
        <begin position="20"/>
        <end position="1026"/>
    </location>
</feature>
<evidence type="ECO:0008006" key="5">
    <source>
        <dbReference type="Google" id="ProtNLM"/>
    </source>
</evidence>
<reference evidence="4" key="1">
    <citation type="journal article" date="2019" name="Int. J. Syst. Evol. Microbiol.">
        <title>The Global Catalogue of Microorganisms (GCM) 10K type strain sequencing project: providing services to taxonomists for standard genome sequencing and annotation.</title>
        <authorList>
            <consortium name="The Broad Institute Genomics Platform"/>
            <consortium name="The Broad Institute Genome Sequencing Center for Infectious Disease"/>
            <person name="Wu L."/>
            <person name="Ma J."/>
        </authorList>
    </citation>
    <scope>NUCLEOTIDE SEQUENCE [LARGE SCALE GENOMIC DNA]</scope>
    <source>
        <strain evidence="4">JCM 4737</strain>
    </source>
</reference>
<dbReference type="EMBL" id="BMVO01000025">
    <property type="protein sequence ID" value="GHB24208.1"/>
    <property type="molecule type" value="Genomic_DNA"/>
</dbReference>
<gene>
    <name evidence="3" type="ORF">GCM10010346_54960</name>
</gene>
<dbReference type="Pfam" id="PF13517">
    <property type="entry name" value="FG-GAP_3"/>
    <property type="match status" value="1"/>
</dbReference>
<feature type="signal peptide" evidence="2">
    <location>
        <begin position="1"/>
        <end position="19"/>
    </location>
</feature>
<dbReference type="InterPro" id="IPR013517">
    <property type="entry name" value="FG-GAP"/>
</dbReference>
<organism evidence="3 4">
    <name type="scientific">Streptomyces chryseus</name>
    <dbReference type="NCBI Taxonomy" id="68186"/>
    <lineage>
        <taxon>Bacteria</taxon>
        <taxon>Bacillati</taxon>
        <taxon>Actinomycetota</taxon>
        <taxon>Actinomycetes</taxon>
        <taxon>Kitasatosporales</taxon>
        <taxon>Streptomycetaceae</taxon>
        <taxon>Streptomyces</taxon>
    </lineage>
</organism>
<sequence length="1026" mass="106698">MRGTIAAAMGIGLCTSVDAAAAAKEDVPPAVQEVVIPPALRDAARSATLFGGVQAWDADGVGARGVFHREAGLDGLQWTRFEDGKTFAVPDAGAVARPTGTDALAHVTYDNGAQVEFRNASDGTNHKFTIPDGLALLRVFDGTAVAFDNVVDSDGHGARRLHLLSSDGDGGTRHAVVTGLPAGGMLGAPVAGDHKGIVFLGKIGKTDDRIRLVQVDPLTGQVSGISAPLPEGYQYAKLSDEHLAVYSTSKTAVLVIPRDDLPAEPTTVDVTPDGAPQHNLAVVGQWVVYESNTSAIMAKPIAGGAPLTVTARSTGALTSGPGGTAVVVGGSSYPTDWAIRRITADGDGQPRATLVKKLPQLSAVVGGLALAQGRLGLVDNSTGTREAHGRTLSATGTPTYGERSRLMNAVAYPPWCAHDDAACAALHGVGDGRFARLEEYTAEKDLVRIDGPRNDDHASILVPPGGEITSVTPGHLLHTSEAGGRQTLYRLSDGKAVVQRDAGAAAVWAGRLWTPGVAKGVVTARDLAAGTTVETADTGAGCVPEELQAVGRWLYWSCPSGGPAGVYDRTEKKSIPVPSGEALLGDGWVVTHDKADGKLLLTAVDTGQARSRTVGDLPDTGVSQRHVRWTVDRFAGNAAYVDGDERVHLVPSGVPGQPMATAGSPVDIPQVTARTFDAVPEIVTVTPLSKPAASWTLTLRDKVTGRTVDTVRGGAVRERLEARWHGMVPGAQGDAAFPNGTYAWTLSVLPADGNGPALRRTGTVELRGASPVRHDFVGDDTVGDLLTLNFHGSFTFHHGTGAGKFSGKTSATGWASSAYAVPFGDVNGDRCNDVLVRSASGELRAYKPKCGKALTVSTASSSLGSGWGQYNVLTSPGDMNGDRRPDLVARQASTGDMYFFAGAAGGKLAAKVKVGSNWKTYGRIAGVGDITGDGRADLLAHDRSGGLWRYEGTGDGWFEGRVQVFEDWGRSYNALVGVGDVSGDGRADIVVRDSAGKLFRNDGNGRGSFGGRTQIATGWQGYKGLF</sequence>
<evidence type="ECO:0000256" key="1">
    <source>
        <dbReference type="ARBA" id="ARBA00022729"/>
    </source>
</evidence>
<dbReference type="SUPFAM" id="SSF69318">
    <property type="entry name" value="Integrin alpha N-terminal domain"/>
    <property type="match status" value="1"/>
</dbReference>
<dbReference type="PANTHER" id="PTHR44103">
    <property type="entry name" value="PROPROTEIN CONVERTASE P"/>
    <property type="match status" value="1"/>
</dbReference>
<evidence type="ECO:0000256" key="2">
    <source>
        <dbReference type="SAM" id="SignalP"/>
    </source>
</evidence>
<comment type="caution">
    <text evidence="3">The sequence shown here is derived from an EMBL/GenBank/DDBJ whole genome shotgun (WGS) entry which is preliminary data.</text>
</comment>
<dbReference type="InterPro" id="IPR028994">
    <property type="entry name" value="Integrin_alpha_N"/>
</dbReference>
<evidence type="ECO:0000313" key="4">
    <source>
        <dbReference type="Proteomes" id="UP000599437"/>
    </source>
</evidence>
<keyword evidence="4" id="KW-1185">Reference proteome</keyword>
<keyword evidence="1 2" id="KW-0732">Signal</keyword>
<protein>
    <recommendedName>
        <fullName evidence="5">VCBS repeat-containing protein</fullName>
    </recommendedName>
</protein>
<dbReference type="Proteomes" id="UP000599437">
    <property type="component" value="Unassembled WGS sequence"/>
</dbReference>
<name>A0ABQ3E5W6_9ACTN</name>
<evidence type="ECO:0000313" key="3">
    <source>
        <dbReference type="EMBL" id="GHB24208.1"/>
    </source>
</evidence>
<dbReference type="PANTHER" id="PTHR44103:SF1">
    <property type="entry name" value="PROPROTEIN CONVERTASE P"/>
    <property type="match status" value="1"/>
</dbReference>